<dbReference type="GO" id="GO:0005721">
    <property type="term" value="C:pericentric heterochromatin"/>
    <property type="evidence" value="ECO:0007669"/>
    <property type="project" value="EnsemblFungi"/>
</dbReference>
<comment type="function">
    <text evidence="9">Plays a role in maintenance of chromatin structure during RNA polymerase II transcription elongation thereby repressing transcription initiation from cryptic promoters. Mediates the reassembly of nucleosomes onto the promoters of at least a selected set of genes during repression; the nucleosome reassembly is essential for transcriptional repression.</text>
</comment>
<dbReference type="SUPFAM" id="SSF47781">
    <property type="entry name" value="RuvA domain 2-like"/>
    <property type="match status" value="2"/>
</dbReference>
<dbReference type="OMA" id="GYFYLCF"/>
<dbReference type="InterPro" id="IPR012337">
    <property type="entry name" value="RNaseH-like_sf"/>
</dbReference>
<evidence type="ECO:0000256" key="4">
    <source>
        <dbReference type="ARBA" id="ARBA00020248"/>
    </source>
</evidence>
<dbReference type="GO" id="GO:0003677">
    <property type="term" value="F:DNA binding"/>
    <property type="evidence" value="ECO:0007669"/>
    <property type="project" value="InterPro"/>
</dbReference>
<dbReference type="JaponicusDB" id="SJAG_04670">
    <property type="gene designation" value="spt6"/>
</dbReference>
<feature type="region of interest" description="Disordered" evidence="10">
    <location>
        <begin position="138"/>
        <end position="168"/>
    </location>
</feature>
<dbReference type="CDD" id="cd09928">
    <property type="entry name" value="SH2_Cterm_SPT6_like"/>
    <property type="match status" value="1"/>
</dbReference>
<dbReference type="InterPro" id="IPR042066">
    <property type="entry name" value="Spt6_death-like"/>
</dbReference>
<keyword evidence="12" id="KW-0251">Elongation factor</keyword>
<evidence type="ECO:0000256" key="10">
    <source>
        <dbReference type="SAM" id="MobiDB-lite"/>
    </source>
</evidence>
<dbReference type="HOGENOM" id="CLU_001680_0_1_1"/>
<dbReference type="GO" id="GO:0034728">
    <property type="term" value="P:nucleosome organization"/>
    <property type="evidence" value="ECO:0000318"/>
    <property type="project" value="GO_Central"/>
</dbReference>
<feature type="region of interest" description="Disordered" evidence="10">
    <location>
        <begin position="181"/>
        <end position="203"/>
    </location>
</feature>
<gene>
    <name evidence="13" type="primary">spt6</name>
    <name evidence="12" type="ORF">SJAG_04670</name>
</gene>
<dbReference type="Gene3D" id="1.10.10.2740">
    <property type="entry name" value="Spt6, Death-like domain"/>
    <property type="match status" value="1"/>
</dbReference>
<dbReference type="Pfam" id="PF14641">
    <property type="entry name" value="HTH_44"/>
    <property type="match status" value="1"/>
</dbReference>
<dbReference type="SUPFAM" id="SSF158832">
    <property type="entry name" value="Tex N-terminal region-like"/>
    <property type="match status" value="1"/>
</dbReference>
<dbReference type="PIRSF" id="PIRSF036947">
    <property type="entry name" value="Spt6"/>
    <property type="match status" value="1"/>
</dbReference>
<dbReference type="InterPro" id="IPR010994">
    <property type="entry name" value="RuvA_2-like"/>
</dbReference>
<dbReference type="FunFam" id="1.10.10.2740:FF:000002">
    <property type="entry name" value="Transcription elongation factor Spt6"/>
    <property type="match status" value="1"/>
</dbReference>
<evidence type="ECO:0000256" key="2">
    <source>
        <dbReference type="ARBA" id="ARBA00004286"/>
    </source>
</evidence>
<dbReference type="Pfam" id="PF14635">
    <property type="entry name" value="HHH_7"/>
    <property type="match status" value="1"/>
</dbReference>
<dbReference type="InterPro" id="IPR023323">
    <property type="entry name" value="Tex-like_dom_sf"/>
</dbReference>
<dbReference type="InterPro" id="IPR037027">
    <property type="entry name" value="YqgF/RNaseH-like_dom_sf"/>
</dbReference>
<comment type="similarity">
    <text evidence="3 9">Belongs to the SPT6 family.</text>
</comment>
<dbReference type="eggNOG" id="KOG1856">
    <property type="taxonomic scope" value="Eukaryota"/>
</dbReference>
<dbReference type="InterPro" id="IPR028083">
    <property type="entry name" value="Spt6_acidic_N_dom"/>
</dbReference>
<comment type="subcellular location">
    <subcellularLocation>
        <location evidence="2">Chromosome</location>
    </subcellularLocation>
    <subcellularLocation>
        <location evidence="1 9">Nucleus</location>
    </subcellularLocation>
</comment>
<dbReference type="SUPFAM" id="SSF50249">
    <property type="entry name" value="Nucleic acid-binding proteins"/>
    <property type="match status" value="1"/>
</dbReference>
<feature type="compositionally biased region" description="Basic residues" evidence="10">
    <location>
        <begin position="90"/>
        <end position="100"/>
    </location>
</feature>
<dbReference type="InterPro" id="IPR035420">
    <property type="entry name" value="Spt6_SH2"/>
</dbReference>
<feature type="compositionally biased region" description="Basic and acidic residues" evidence="10">
    <location>
        <begin position="188"/>
        <end position="201"/>
    </location>
</feature>
<dbReference type="GeneID" id="7051462"/>
<dbReference type="Gene3D" id="3.30.505.10">
    <property type="entry name" value="SH2 domain"/>
    <property type="match status" value="2"/>
</dbReference>
<dbReference type="InterPro" id="IPR023319">
    <property type="entry name" value="Tex-like_HTH_dom_sf"/>
</dbReference>
<dbReference type="GO" id="GO:0006368">
    <property type="term" value="P:transcription elongation by RNA polymerase II"/>
    <property type="evidence" value="ECO:0000318"/>
    <property type="project" value="GO_Central"/>
</dbReference>
<evidence type="ECO:0000259" key="11">
    <source>
        <dbReference type="PROSITE" id="PS50126"/>
    </source>
</evidence>
<dbReference type="FunFam" id="1.10.150.850:FF:000001">
    <property type="entry name" value="Transcription elongation factor spt6"/>
    <property type="match status" value="1"/>
</dbReference>
<dbReference type="InterPro" id="IPR028088">
    <property type="entry name" value="Spt6_HTH_DNA-bd_dom"/>
</dbReference>
<dbReference type="PANTHER" id="PTHR10145">
    <property type="entry name" value="TRANSCRIPTION ELONGATION FACTOR SPT6"/>
    <property type="match status" value="1"/>
</dbReference>
<dbReference type="InterPro" id="IPR017072">
    <property type="entry name" value="TF_Spt6"/>
</dbReference>
<dbReference type="Proteomes" id="UP000001744">
    <property type="component" value="Unassembled WGS sequence"/>
</dbReference>
<dbReference type="CDD" id="cd00164">
    <property type="entry name" value="S1_like"/>
    <property type="match status" value="1"/>
</dbReference>
<dbReference type="Pfam" id="PF14633">
    <property type="entry name" value="SH2_2"/>
    <property type="match status" value="1"/>
</dbReference>
<dbReference type="InterPro" id="IPR055179">
    <property type="entry name" value="Tex-like_central_region"/>
</dbReference>
<keyword evidence="7 9" id="KW-0804">Transcription</keyword>
<dbReference type="GO" id="GO:0003746">
    <property type="term" value="F:translation elongation factor activity"/>
    <property type="evidence" value="ECO:0007669"/>
    <property type="project" value="UniProtKB-KW"/>
</dbReference>
<dbReference type="Gene3D" id="3.30.420.140">
    <property type="entry name" value="YqgF/RNase H-like domain"/>
    <property type="match status" value="1"/>
</dbReference>
<dbReference type="InterPro" id="IPR028231">
    <property type="entry name" value="Spt6_YqgF"/>
</dbReference>
<accession>B6K7G0</accession>
<feature type="compositionally biased region" description="Acidic residues" evidence="10">
    <location>
        <begin position="140"/>
        <end position="160"/>
    </location>
</feature>
<dbReference type="InterPro" id="IPR003029">
    <property type="entry name" value="S1_domain"/>
</dbReference>
<protein>
    <recommendedName>
        <fullName evidence="4 9">Transcription elongation factor Spt6</fullName>
    </recommendedName>
</protein>
<dbReference type="CDD" id="cd09918">
    <property type="entry name" value="SH2_Nterm_SPT6_like"/>
    <property type="match status" value="1"/>
</dbReference>
<dbReference type="EMBL" id="KE651168">
    <property type="protein sequence ID" value="EEB09464.1"/>
    <property type="molecule type" value="Genomic_DNA"/>
</dbReference>
<keyword evidence="14" id="KW-1185">Reference proteome</keyword>
<evidence type="ECO:0000256" key="1">
    <source>
        <dbReference type="ARBA" id="ARBA00004123"/>
    </source>
</evidence>
<proteinExistence type="inferred from homology"/>
<dbReference type="Pfam" id="PF21710">
    <property type="entry name" value="Spt6_S1"/>
    <property type="match status" value="1"/>
</dbReference>
<dbReference type="InterPro" id="IPR032706">
    <property type="entry name" value="Spt6_HHH"/>
</dbReference>
<keyword evidence="6" id="KW-0727">SH2 domain</keyword>
<dbReference type="RefSeq" id="XP_002175757.1">
    <property type="nucleotide sequence ID" value="XM_002175721.2"/>
</dbReference>
<dbReference type="Gene3D" id="1.10.150.850">
    <property type="entry name" value="Spt6, helix-hairpin-helix domain"/>
    <property type="match status" value="1"/>
</dbReference>
<evidence type="ECO:0000256" key="7">
    <source>
        <dbReference type="ARBA" id="ARBA00023163"/>
    </source>
</evidence>
<dbReference type="Gene3D" id="2.40.50.140">
    <property type="entry name" value="Nucleic acid-binding proteins"/>
    <property type="match status" value="1"/>
</dbReference>
<dbReference type="InterPro" id="IPR012340">
    <property type="entry name" value="NA-bd_OB-fold"/>
</dbReference>
<dbReference type="GO" id="GO:0008023">
    <property type="term" value="C:transcription elongation factor complex"/>
    <property type="evidence" value="ECO:0000318"/>
    <property type="project" value="GO_Central"/>
</dbReference>
<evidence type="ECO:0000313" key="12">
    <source>
        <dbReference type="EMBL" id="EEB09464.1"/>
    </source>
</evidence>
<dbReference type="OrthoDB" id="995477at2759"/>
<sequence length="1372" mass="158367">MGDVEVSSLSVQNAMEEEKESTLNEETPDVMARENAAANREDGTAASNDVDMHDSSEESETDEEEERKIREGFIVDDDEDEDNIHDASDRHRKKRKKRSMHSHEEEVLDQEDLELLMENTGVSTNTGSTKLKRLVRAREQEEDLENIFSDDAEAENEEEETSRRRGGIADEFADFIEQDEFEGEERVDEEREVSKTNEPVHPEALGISDEDYLQVYEVFGDGTDYAFALEDEDVEEETQEQVSLKTIFEPSELKDKLLTEEDEIIRITDEPERMQLYFKCDRNATDDDLNTQAHWIFKQMVQSRLDISEELRPAYVNCILRVLHFFIKDSYEVPFVWHHRRDYLVYHDREKGTIVPMLNQNDLWRIFFSCSTYYFLIHKKKELEKLCNAIGIQDEFFSSALDDIVDSPFFDITDSFEFANDLTEYLHFFYSEQIRDHFSLMGNGLRRPHVSKYAFYEKTRKSSLYNLVKAFGITATHYGLNLIQEEKLYPVEDPAVPPRVLAEQYVTEELKDVDHVLSRARRIFAEEIFHEPQFRRHFRVKLLTLAKVDIVRTQKGLRKIDEDHPFYKFKYLKDQNLLHIDPVLFLQMLKAEEEGLIKINIKFFELQDDNFKSMLDFMTSDNCSDVAKAWNEQREMVLRDVLDRTTQYMPALIKEMCRSNHLNELGMLCRNQLYNKLDQAPYKPSGKNYELGTIPTVVAVSNGQGGPSDAVLCVYVNDLGEPEETLKLTDFHDPTNQVMFAEFIEKVKPEVIGVSGMSVSANRVKLNVTTALQSKDPVDVIMVNDEVARIYTNSERAAEELPALPSLGRYCVALARYVQHPLLEYAALGRDIMSLSFHKWQHLLPQEMLWRYLESALVDVSNLVGIDINEAVNNKYEASILPYISGLGPRKAQALLKKIAAHGGRLDTRSDLITKTILTGKIFINCASFLYIPNEDLPKMDILDSTRIHNEDYELARKMASDALELDEEDIEEYESQKGVVYHLITSNEVDKLDDLVLEEYADQLEREFHHLKRNTLERIRRELKDPYGERRNLFHILTPSEIFLMLTGIELTDLPPNTIVPVNVKRVTSRYVAVKLDCGIDGNITAEEVSDDHIPPPQLLQTGQTVEAVILTLDEVNFTAELSMRPYAIRTASETSKYSFSAWDWDFEAEKRDKEKMLAETQAEQRAARVIKHPLFKNLNAAQAEAALAGMQRGDVIIRPSSKGPDHIVITWKVADNLYQHVDVLEMNKENEFSVGQRLIITGRHEKMNYEYSDLDELIVSHIKAIARKLDEMCMNEKFRKGSREDTERWLTSYSEANPKRSCYAFCFDEEHPGYVLLCFKANRSSPVHAWPVKVIPNAFFLHGNVYANMTALCNGFKLIYAARSKGAKRP</sequence>
<dbReference type="Gene3D" id="1.10.10.650">
    <property type="entry name" value="RuvA domain 2-like"/>
    <property type="match status" value="1"/>
</dbReference>
<feature type="domain" description="S1 motif" evidence="11">
    <location>
        <begin position="1058"/>
        <end position="1126"/>
    </location>
</feature>
<evidence type="ECO:0000313" key="14">
    <source>
        <dbReference type="Proteomes" id="UP000001744"/>
    </source>
</evidence>
<dbReference type="PROSITE" id="PS50126">
    <property type="entry name" value="S1"/>
    <property type="match status" value="1"/>
</dbReference>
<dbReference type="InterPro" id="IPR035018">
    <property type="entry name" value="Spt6_SH2_C"/>
</dbReference>
<dbReference type="FunFam" id="3.30.505.10:FF:000056">
    <property type="entry name" value="Transcription elongation factor Spt6"/>
    <property type="match status" value="1"/>
</dbReference>
<dbReference type="SUPFAM" id="SSF53098">
    <property type="entry name" value="Ribonuclease H-like"/>
    <property type="match status" value="1"/>
</dbReference>
<dbReference type="Gene3D" id="1.10.3500.10">
    <property type="entry name" value="Tex N-terminal region-like"/>
    <property type="match status" value="1"/>
</dbReference>
<evidence type="ECO:0000256" key="6">
    <source>
        <dbReference type="ARBA" id="ARBA00022999"/>
    </source>
</evidence>
<dbReference type="FunFam" id="3.30.505.10:FF:000065">
    <property type="entry name" value="Transcription elongation factor SPT6"/>
    <property type="match status" value="1"/>
</dbReference>
<dbReference type="SUPFAM" id="SSF55550">
    <property type="entry name" value="SH2 domain"/>
    <property type="match status" value="1"/>
</dbReference>
<reference evidence="12 14" key="1">
    <citation type="journal article" date="2011" name="Science">
        <title>Comparative functional genomics of the fission yeasts.</title>
        <authorList>
            <person name="Rhind N."/>
            <person name="Chen Z."/>
            <person name="Yassour M."/>
            <person name="Thompson D.A."/>
            <person name="Haas B.J."/>
            <person name="Habib N."/>
            <person name="Wapinski I."/>
            <person name="Roy S."/>
            <person name="Lin M.F."/>
            <person name="Heiman D.I."/>
            <person name="Young S.K."/>
            <person name="Furuya K."/>
            <person name="Guo Y."/>
            <person name="Pidoux A."/>
            <person name="Chen H.M."/>
            <person name="Robbertse B."/>
            <person name="Goldberg J.M."/>
            <person name="Aoki K."/>
            <person name="Bayne E.H."/>
            <person name="Berlin A.M."/>
            <person name="Desjardins C.A."/>
            <person name="Dobbs E."/>
            <person name="Dukaj L."/>
            <person name="Fan L."/>
            <person name="FitzGerald M.G."/>
            <person name="French C."/>
            <person name="Gujja S."/>
            <person name="Hansen K."/>
            <person name="Keifenheim D."/>
            <person name="Levin J.Z."/>
            <person name="Mosher R.A."/>
            <person name="Mueller C.A."/>
            <person name="Pfiffner J."/>
            <person name="Priest M."/>
            <person name="Russ C."/>
            <person name="Smialowska A."/>
            <person name="Swoboda P."/>
            <person name="Sykes S.M."/>
            <person name="Vaughn M."/>
            <person name="Vengrova S."/>
            <person name="Yoder R."/>
            <person name="Zeng Q."/>
            <person name="Allshire R."/>
            <person name="Baulcombe D."/>
            <person name="Birren B.W."/>
            <person name="Brown W."/>
            <person name="Ekwall K."/>
            <person name="Kellis M."/>
            <person name="Leatherwood J."/>
            <person name="Levin H."/>
            <person name="Margalit H."/>
            <person name="Martienssen R."/>
            <person name="Nieduszynski C.A."/>
            <person name="Spatafora J.W."/>
            <person name="Friedman N."/>
            <person name="Dalgaard J.Z."/>
            <person name="Baumann P."/>
            <person name="Niki H."/>
            <person name="Regev A."/>
            <person name="Nusbaum C."/>
        </authorList>
    </citation>
    <scope>NUCLEOTIDE SEQUENCE [LARGE SCALE GENOMIC DNA]</scope>
    <source>
        <strain evidence="14">yFS275 / FY16936</strain>
    </source>
</reference>
<dbReference type="Pfam" id="PF22706">
    <property type="entry name" value="Tex_central_region"/>
    <property type="match status" value="1"/>
</dbReference>
<evidence type="ECO:0000256" key="5">
    <source>
        <dbReference type="ARBA" id="ARBA00022454"/>
    </source>
</evidence>
<organism evidence="12 14">
    <name type="scientific">Schizosaccharomyces japonicus (strain yFS275 / FY16936)</name>
    <name type="common">Fission yeast</name>
    <dbReference type="NCBI Taxonomy" id="402676"/>
    <lineage>
        <taxon>Eukaryota</taxon>
        <taxon>Fungi</taxon>
        <taxon>Dikarya</taxon>
        <taxon>Ascomycota</taxon>
        <taxon>Taphrinomycotina</taxon>
        <taxon>Schizosaccharomycetes</taxon>
        <taxon>Schizosaccharomycetales</taxon>
        <taxon>Schizosaccharomycetaceae</taxon>
        <taxon>Schizosaccharomyces</taxon>
    </lineage>
</organism>
<keyword evidence="12" id="KW-0648">Protein biosynthesis</keyword>
<dbReference type="GO" id="GO:0042393">
    <property type="term" value="F:histone binding"/>
    <property type="evidence" value="ECO:0000318"/>
    <property type="project" value="GO_Central"/>
</dbReference>
<dbReference type="InterPro" id="IPR049540">
    <property type="entry name" value="Spt6-like_S1"/>
</dbReference>
<evidence type="ECO:0000256" key="8">
    <source>
        <dbReference type="ARBA" id="ARBA00023242"/>
    </source>
</evidence>
<dbReference type="GO" id="GO:0140673">
    <property type="term" value="P:transcription elongation-coupled chromatin remodeling"/>
    <property type="evidence" value="ECO:0007669"/>
    <property type="project" value="EnsemblFungi"/>
</dbReference>
<dbReference type="InterPro" id="IPR035019">
    <property type="entry name" value="Spt6_SH2_N"/>
</dbReference>
<evidence type="ECO:0000256" key="3">
    <source>
        <dbReference type="ARBA" id="ARBA00009253"/>
    </source>
</evidence>
<dbReference type="GO" id="GO:0031491">
    <property type="term" value="F:nucleosome binding"/>
    <property type="evidence" value="ECO:0000318"/>
    <property type="project" value="GO_Central"/>
</dbReference>
<dbReference type="InterPro" id="IPR036860">
    <property type="entry name" value="SH2_dom_sf"/>
</dbReference>
<dbReference type="SMART" id="SM00316">
    <property type="entry name" value="S1"/>
    <property type="match status" value="1"/>
</dbReference>
<dbReference type="STRING" id="402676.B6K7G0"/>
<dbReference type="PANTHER" id="PTHR10145:SF6">
    <property type="entry name" value="TRANSCRIPTION ELONGATION FACTOR SPT6"/>
    <property type="match status" value="1"/>
</dbReference>
<dbReference type="VEuPathDB" id="FungiDB:SJAG_04670"/>
<evidence type="ECO:0000313" key="13">
    <source>
        <dbReference type="JaponicusDB" id="SJAG_04670"/>
    </source>
</evidence>
<feature type="region of interest" description="Disordered" evidence="10">
    <location>
        <begin position="1"/>
        <end position="112"/>
    </location>
</feature>
<feature type="compositionally biased region" description="Acidic residues" evidence="10">
    <location>
        <begin position="74"/>
        <end position="83"/>
    </location>
</feature>
<dbReference type="Pfam" id="PF14632">
    <property type="entry name" value="SPT6_acidic"/>
    <property type="match status" value="1"/>
</dbReference>
<keyword evidence="8 9" id="KW-0539">Nucleus</keyword>
<name>B6K7G0_SCHJY</name>
<keyword evidence="5" id="KW-0158">Chromosome</keyword>
<evidence type="ECO:0000256" key="9">
    <source>
        <dbReference type="PIRNR" id="PIRNR036947"/>
    </source>
</evidence>
<dbReference type="Pfam" id="PF14639">
    <property type="entry name" value="YqgF"/>
    <property type="match status" value="1"/>
</dbReference>